<keyword evidence="1" id="KW-0862">Zinc</keyword>
<dbReference type="EMBL" id="CAUYUJ010020668">
    <property type="protein sequence ID" value="CAK0899791.1"/>
    <property type="molecule type" value="Genomic_DNA"/>
</dbReference>
<accession>A0ABN9XND8</accession>
<protein>
    <recommendedName>
        <fullName evidence="3">C3H1-type domain-containing protein</fullName>
    </recommendedName>
</protein>
<feature type="non-terminal residue" evidence="4">
    <location>
        <position position="396"/>
    </location>
</feature>
<feature type="domain" description="C3H1-type" evidence="3">
    <location>
        <begin position="25"/>
        <end position="52"/>
    </location>
</feature>
<dbReference type="InterPro" id="IPR000571">
    <property type="entry name" value="Znf_CCCH"/>
</dbReference>
<proteinExistence type="predicted"/>
<keyword evidence="1" id="KW-0479">Metal-binding</keyword>
<gene>
    <name evidence="4" type="ORF">PCOR1329_LOCUS77228</name>
</gene>
<sequence length="396" mass="42064">VAPLQVKGPPGPTAKAPGVPGPLGPKVAKQCQWIVKGSCMFGDACVYARGPTPPKQATMAKRAQQPKVPEADNQRGAPKEPRLLFAKGKCRFGKKCKCSRDLAADHSRIGSAGPAALVEKMAGIVLSSWPADDDVVVDEWVLDAGAGLDVTGAIADASKIVRRELSAVSTGGGTVKPNASEQRDIQALGETVDAVFLKHSPNALSVGRRCAERGSGLYWFPWHAKPQLFSPGNVPIECHVDANFVPFVVAPRGEKNGGLSQMAAPAVVDDLAPLDPAAPPVSDVAPGDDVRSKGDALGELGRVLGDGPRTERDDQSDIISRESDFVKVEVCPEEEEGYDCVPCERALSAEHLSLHLPKIKGTPFGALVHADWLEMRRCSVAHRKAQRTVMFTDDIT</sequence>
<evidence type="ECO:0000256" key="1">
    <source>
        <dbReference type="PROSITE-ProRule" id="PRU00723"/>
    </source>
</evidence>
<evidence type="ECO:0000313" key="5">
    <source>
        <dbReference type="Proteomes" id="UP001189429"/>
    </source>
</evidence>
<feature type="region of interest" description="Disordered" evidence="2">
    <location>
        <begin position="54"/>
        <end position="80"/>
    </location>
</feature>
<comment type="caution">
    <text evidence="4">The sequence shown here is derived from an EMBL/GenBank/DDBJ whole genome shotgun (WGS) entry which is preliminary data.</text>
</comment>
<evidence type="ECO:0000259" key="3">
    <source>
        <dbReference type="PROSITE" id="PS50103"/>
    </source>
</evidence>
<dbReference type="PROSITE" id="PS50103">
    <property type="entry name" value="ZF_C3H1"/>
    <property type="match status" value="1"/>
</dbReference>
<feature type="region of interest" description="Disordered" evidence="2">
    <location>
        <begin position="1"/>
        <end position="22"/>
    </location>
</feature>
<organism evidence="4 5">
    <name type="scientific">Prorocentrum cordatum</name>
    <dbReference type="NCBI Taxonomy" id="2364126"/>
    <lineage>
        <taxon>Eukaryota</taxon>
        <taxon>Sar</taxon>
        <taxon>Alveolata</taxon>
        <taxon>Dinophyceae</taxon>
        <taxon>Prorocentrales</taxon>
        <taxon>Prorocentraceae</taxon>
        <taxon>Prorocentrum</taxon>
    </lineage>
</organism>
<feature type="compositionally biased region" description="Basic and acidic residues" evidence="2">
    <location>
        <begin position="69"/>
        <end position="80"/>
    </location>
</feature>
<reference evidence="4" key="1">
    <citation type="submission" date="2023-10" db="EMBL/GenBank/DDBJ databases">
        <authorList>
            <person name="Chen Y."/>
            <person name="Shah S."/>
            <person name="Dougan E. K."/>
            <person name="Thang M."/>
            <person name="Chan C."/>
        </authorList>
    </citation>
    <scope>NUCLEOTIDE SEQUENCE [LARGE SCALE GENOMIC DNA]</scope>
</reference>
<evidence type="ECO:0000313" key="4">
    <source>
        <dbReference type="EMBL" id="CAK0899791.1"/>
    </source>
</evidence>
<keyword evidence="5" id="KW-1185">Reference proteome</keyword>
<feature type="zinc finger region" description="C3H1-type" evidence="1">
    <location>
        <begin position="25"/>
        <end position="52"/>
    </location>
</feature>
<feature type="non-terminal residue" evidence="4">
    <location>
        <position position="1"/>
    </location>
</feature>
<name>A0ABN9XND8_9DINO</name>
<evidence type="ECO:0000256" key="2">
    <source>
        <dbReference type="SAM" id="MobiDB-lite"/>
    </source>
</evidence>
<dbReference type="Proteomes" id="UP001189429">
    <property type="component" value="Unassembled WGS sequence"/>
</dbReference>
<keyword evidence="1" id="KW-0863">Zinc-finger</keyword>